<evidence type="ECO:0000313" key="5">
    <source>
        <dbReference type="Proteomes" id="UP001152876"/>
    </source>
</evidence>
<dbReference type="Gene3D" id="3.90.79.10">
    <property type="entry name" value="Nucleoside Triphosphate Pyrophosphohydrolase"/>
    <property type="match status" value="1"/>
</dbReference>
<organism evidence="4 5">
    <name type="scientific">Hydrogenophaga taeniospiralis CCUG 15921</name>
    <dbReference type="NCBI Taxonomy" id="1281780"/>
    <lineage>
        <taxon>Bacteria</taxon>
        <taxon>Pseudomonadati</taxon>
        <taxon>Pseudomonadota</taxon>
        <taxon>Betaproteobacteria</taxon>
        <taxon>Burkholderiales</taxon>
        <taxon>Comamonadaceae</taxon>
        <taxon>Hydrogenophaga</taxon>
    </lineage>
</organism>
<dbReference type="InterPro" id="IPR015797">
    <property type="entry name" value="NUDIX_hydrolase-like_dom_sf"/>
</dbReference>
<dbReference type="CDD" id="cd18873">
    <property type="entry name" value="NUDIX_NadM_like"/>
    <property type="match status" value="1"/>
</dbReference>
<dbReference type="PROSITE" id="PS51462">
    <property type="entry name" value="NUDIX"/>
    <property type="match status" value="1"/>
</dbReference>
<dbReference type="InterPro" id="IPR000086">
    <property type="entry name" value="NUDIX_hydrolase_dom"/>
</dbReference>
<reference evidence="4" key="1">
    <citation type="submission" date="2013-01" db="EMBL/GenBank/DDBJ databases">
        <title>Genome draft of Hydrogenophaga taeniospiralis 2K1.</title>
        <authorList>
            <person name="Gomila M."/>
            <person name="Lalucat J."/>
        </authorList>
    </citation>
    <scope>NUCLEOTIDE SEQUENCE</scope>
    <source>
        <strain evidence="4">CCUG 15921</strain>
    </source>
</reference>
<proteinExistence type="predicted"/>
<dbReference type="PANTHER" id="PTHR21342:SF0">
    <property type="entry name" value="BIFUNCTIONAL NMN ADENYLYLTRANSFERASE_NUDIX HYDROLASE"/>
    <property type="match status" value="1"/>
</dbReference>
<dbReference type="OrthoDB" id="542521at2"/>
<keyword evidence="5" id="KW-1185">Reference proteome</keyword>
<dbReference type="RefSeq" id="WP_068170645.1">
    <property type="nucleotide sequence ID" value="NZ_AOGK01000002.1"/>
</dbReference>
<name>A0A9X4NN86_9BURK</name>
<evidence type="ECO:0000259" key="3">
    <source>
        <dbReference type="PROSITE" id="PS51462"/>
    </source>
</evidence>
<dbReference type="SUPFAM" id="SSF55811">
    <property type="entry name" value="Nudix"/>
    <property type="match status" value="1"/>
</dbReference>
<accession>A0A9X4NN86</accession>
<dbReference type="Gene3D" id="3.40.50.620">
    <property type="entry name" value="HUPs"/>
    <property type="match status" value="1"/>
</dbReference>
<dbReference type="Pfam" id="PF01467">
    <property type="entry name" value="CTP_transf_like"/>
    <property type="match status" value="1"/>
</dbReference>
<dbReference type="Proteomes" id="UP001152876">
    <property type="component" value="Unassembled WGS sequence"/>
</dbReference>
<dbReference type="PANTHER" id="PTHR21342">
    <property type="entry name" value="PHOSPHOPANTETHEINE ADENYLYLTRANSFERASE"/>
    <property type="match status" value="1"/>
</dbReference>
<evidence type="ECO:0000256" key="1">
    <source>
        <dbReference type="ARBA" id="ARBA00022679"/>
    </source>
</evidence>
<feature type="domain" description="Nudix hydrolase" evidence="3">
    <location>
        <begin position="210"/>
        <end position="346"/>
    </location>
</feature>
<evidence type="ECO:0000313" key="4">
    <source>
        <dbReference type="EMBL" id="MDG5974082.1"/>
    </source>
</evidence>
<keyword evidence="1" id="KW-0808">Transferase</keyword>
<dbReference type="EMBL" id="AOGK01000002">
    <property type="protein sequence ID" value="MDG5974082.1"/>
    <property type="molecule type" value="Genomic_DNA"/>
</dbReference>
<dbReference type="InterPro" id="IPR004821">
    <property type="entry name" value="Cyt_trans-like"/>
</dbReference>
<protein>
    <submittedName>
        <fullName evidence="4">Cytidyltransferase-like protein</fullName>
    </submittedName>
</protein>
<sequence>MNVIAQKYTGAVCIGRFQGLHLGQLAVIRRALLLAPRVVVVIGSAFQARTPRNPFTWQERVEMIRLALSEDEAERVGFVPVRDYFDGQRWVVAVRQGVRAQLGDLPAGQTVLVGHRKDATSEYLSDFPGWLLDDVGSQGDMHSSTLRDAFFGAVGQPLEPALAAMVSQAPPSTLGFLRAWAQLPCYRELAAEWANLRTERALWASAPYPPVFVTVDALIECAGHVLLIVRGRAPGKGLYALPGGFLEQRETVYQSALRELQEETGLHLLPGDIAHALKGVRVFDHPDRSQRGRVITHAHHFDLGARRLPEVSGSDDAMSASWVPIAELAALEDRFHDDHFHILDSFLGLTP</sequence>
<dbReference type="NCBIfam" id="TIGR00125">
    <property type="entry name" value="cyt_tran_rel"/>
    <property type="match status" value="1"/>
</dbReference>
<dbReference type="AlphaFoldDB" id="A0A9X4NN86"/>
<dbReference type="Pfam" id="PF00293">
    <property type="entry name" value="NUDIX"/>
    <property type="match status" value="1"/>
</dbReference>
<dbReference type="GO" id="GO:0016779">
    <property type="term" value="F:nucleotidyltransferase activity"/>
    <property type="evidence" value="ECO:0007669"/>
    <property type="project" value="UniProtKB-KW"/>
</dbReference>
<keyword evidence="2" id="KW-0548">Nucleotidyltransferase</keyword>
<comment type="caution">
    <text evidence="4">The sequence shown here is derived from an EMBL/GenBank/DDBJ whole genome shotgun (WGS) entry which is preliminary data.</text>
</comment>
<dbReference type="InterPro" id="IPR014729">
    <property type="entry name" value="Rossmann-like_a/b/a_fold"/>
</dbReference>
<gene>
    <name evidence="4" type="ORF">H010_02397</name>
</gene>
<dbReference type="SUPFAM" id="SSF52374">
    <property type="entry name" value="Nucleotidylyl transferase"/>
    <property type="match status" value="1"/>
</dbReference>
<evidence type="ECO:0000256" key="2">
    <source>
        <dbReference type="ARBA" id="ARBA00022695"/>
    </source>
</evidence>